<reference evidence="2" key="2">
    <citation type="submission" date="2012-06" db="EMBL/GenBank/DDBJ databases">
        <title>Annotation of the Genome Sequence of Fusarium oxysporum Fo47.</title>
        <authorList>
            <consortium name="The Broad Institute Genomics Platform"/>
            <person name="Ma L.-J."/>
            <person name="Corby-Kistler H."/>
            <person name="Broz K."/>
            <person name="Gale L.R."/>
            <person name="Jonkers W."/>
            <person name="O'Donnell K."/>
            <person name="Ploetz R."/>
            <person name="Steinberg C."/>
            <person name="Schwartz D.C."/>
            <person name="VanEtten H."/>
            <person name="Zhou S."/>
            <person name="Young S.K."/>
            <person name="Zeng Q."/>
            <person name="Gargeya S."/>
            <person name="Fitzgerald M."/>
            <person name="Abouelleil A."/>
            <person name="Alvarado L."/>
            <person name="Chapman S.B."/>
            <person name="Gainer-Dewar J."/>
            <person name="Goldberg J."/>
            <person name="Griggs A."/>
            <person name="Gujja S."/>
            <person name="Hansen M."/>
            <person name="Howarth C."/>
            <person name="Imamovic A."/>
            <person name="Ireland A."/>
            <person name="Larimer J."/>
            <person name="McCowan C."/>
            <person name="Murphy C."/>
            <person name="Pearson M."/>
            <person name="Poon T.W."/>
            <person name="Priest M."/>
            <person name="Roberts A."/>
            <person name="Saif S."/>
            <person name="Shea T."/>
            <person name="Sykes S."/>
            <person name="Wortman J."/>
            <person name="Nusbaum C."/>
            <person name="Birren B."/>
        </authorList>
    </citation>
    <scope>NUCLEOTIDE SEQUENCE</scope>
    <source>
        <strain evidence="2">Fo47</strain>
    </source>
</reference>
<proteinExistence type="predicted"/>
<dbReference type="Proteomes" id="UP000030766">
    <property type="component" value="Unassembled WGS sequence"/>
</dbReference>
<dbReference type="EMBL" id="JH717900">
    <property type="protein sequence ID" value="EWZ40190.1"/>
    <property type="molecule type" value="Genomic_DNA"/>
</dbReference>
<accession>W9KE18</accession>
<gene>
    <name evidence="2" type="ORF">FOZG_08989</name>
</gene>
<reference evidence="2" key="1">
    <citation type="submission" date="2011-06" db="EMBL/GenBank/DDBJ databases">
        <title>The Genome Sequence of Fusarium oxysporum Fo47.</title>
        <authorList>
            <consortium name="The Broad Institute Genome Sequencing Platform"/>
            <person name="Ma L.-J."/>
            <person name="Gale L.R."/>
            <person name="Schwartz D.C."/>
            <person name="Zhou S."/>
            <person name="Corby-Kistler H."/>
            <person name="Young S.K."/>
            <person name="Zeng Q."/>
            <person name="Gargeya S."/>
            <person name="Fitzgerald M."/>
            <person name="Haas B."/>
            <person name="Abouelleil A."/>
            <person name="Alvarado L."/>
            <person name="Arachchi H.M."/>
            <person name="Berlin A."/>
            <person name="Brown A."/>
            <person name="Chapman S.B."/>
            <person name="Chen Z."/>
            <person name="Dunbar C."/>
            <person name="Freedman E."/>
            <person name="Gearin G."/>
            <person name="Gellesch M."/>
            <person name="Goldberg J."/>
            <person name="Griggs A."/>
            <person name="Gujja S."/>
            <person name="Heiman D."/>
            <person name="Howarth C."/>
            <person name="Larson L."/>
            <person name="Lui A."/>
            <person name="MacDonald P.J.P."/>
            <person name="Mehta T."/>
            <person name="Montmayeur A."/>
            <person name="Murphy C."/>
            <person name="Neiman D."/>
            <person name="Pearson M."/>
            <person name="Priest M."/>
            <person name="Roberts A."/>
            <person name="Saif S."/>
            <person name="Shea T."/>
            <person name="Shenoy N."/>
            <person name="Sisk P."/>
            <person name="Stolte C."/>
            <person name="Sykes S."/>
            <person name="Wortman J."/>
            <person name="Nusbaum C."/>
            <person name="Birren B."/>
        </authorList>
    </citation>
    <scope>NUCLEOTIDE SEQUENCE [LARGE SCALE GENOMIC DNA]</scope>
    <source>
        <strain evidence="2">Fo47</strain>
    </source>
</reference>
<evidence type="ECO:0000313" key="2">
    <source>
        <dbReference type="EMBL" id="EWZ40190.1"/>
    </source>
</evidence>
<organism evidence="2">
    <name type="scientific">Fusarium oxysporum Fo47</name>
    <dbReference type="NCBI Taxonomy" id="660027"/>
    <lineage>
        <taxon>Eukaryota</taxon>
        <taxon>Fungi</taxon>
        <taxon>Dikarya</taxon>
        <taxon>Ascomycota</taxon>
        <taxon>Pezizomycotina</taxon>
        <taxon>Sordariomycetes</taxon>
        <taxon>Hypocreomycetidae</taxon>
        <taxon>Hypocreales</taxon>
        <taxon>Nectriaceae</taxon>
        <taxon>Fusarium</taxon>
        <taxon>Fusarium oxysporum species complex</taxon>
    </lineage>
</organism>
<feature type="region of interest" description="Disordered" evidence="1">
    <location>
        <begin position="1"/>
        <end position="20"/>
    </location>
</feature>
<dbReference type="AlphaFoldDB" id="W9KE18"/>
<dbReference type="HOGENOM" id="CLU_2277665_0_0_1"/>
<protein>
    <submittedName>
        <fullName evidence="2">Uncharacterized protein</fullName>
    </submittedName>
</protein>
<name>W9KE18_FUSOX</name>
<dbReference type="VEuPathDB" id="FungiDB:FOZG_08989"/>
<evidence type="ECO:0000256" key="1">
    <source>
        <dbReference type="SAM" id="MobiDB-lite"/>
    </source>
</evidence>
<sequence>MEPGPELVGAPLSNDDRERPKSLWTNKSTCIINPAIIGIGKFGSTKGSDVADRVNIRTGFITMCVLRKPPGRVTATRRLFKEWAAQLCPAQSLLLEALHRPG</sequence>